<gene>
    <name evidence="1" type="ORF">QTN89_06885</name>
</gene>
<dbReference type="Proteomes" id="UP001239462">
    <property type="component" value="Unassembled WGS sequence"/>
</dbReference>
<evidence type="ECO:0008006" key="3">
    <source>
        <dbReference type="Google" id="ProtNLM"/>
    </source>
</evidence>
<sequence length="68" mass="7709">MSIPLVSQGRLFSKYYHGKKDTGKMPGQKALTCVMRKILKMFFGRYKSGRPFDSDRVFSMASKPTSAL</sequence>
<dbReference type="RefSeq" id="WP_289162650.1">
    <property type="nucleotide sequence ID" value="NZ_JASZZN010000004.1"/>
</dbReference>
<name>A0ABT7PF71_9BACT</name>
<evidence type="ECO:0000313" key="1">
    <source>
        <dbReference type="EMBL" id="MDM4015150.1"/>
    </source>
</evidence>
<reference evidence="1 2" key="1">
    <citation type="submission" date="2023-06" db="EMBL/GenBank/DDBJ databases">
        <title>Roseiconus lacunae JC819 isolated from Gulf of Mannar region, Tamil Nadu.</title>
        <authorList>
            <person name="Pk S."/>
            <person name="Ch S."/>
            <person name="Ch V.R."/>
        </authorList>
    </citation>
    <scope>NUCLEOTIDE SEQUENCE [LARGE SCALE GENOMIC DNA]</scope>
    <source>
        <strain evidence="1 2">JC819</strain>
    </source>
</reference>
<keyword evidence="2" id="KW-1185">Reference proteome</keyword>
<proteinExistence type="predicted"/>
<protein>
    <recommendedName>
        <fullName evidence="3">IS110 family transposase</fullName>
    </recommendedName>
</protein>
<accession>A0ABT7PF71</accession>
<evidence type="ECO:0000313" key="2">
    <source>
        <dbReference type="Proteomes" id="UP001239462"/>
    </source>
</evidence>
<comment type="caution">
    <text evidence="1">The sequence shown here is derived from an EMBL/GenBank/DDBJ whole genome shotgun (WGS) entry which is preliminary data.</text>
</comment>
<dbReference type="EMBL" id="JASZZN010000004">
    <property type="protein sequence ID" value="MDM4015150.1"/>
    <property type="molecule type" value="Genomic_DNA"/>
</dbReference>
<organism evidence="1 2">
    <name type="scientific">Roseiconus lacunae</name>
    <dbReference type="NCBI Taxonomy" id="2605694"/>
    <lineage>
        <taxon>Bacteria</taxon>
        <taxon>Pseudomonadati</taxon>
        <taxon>Planctomycetota</taxon>
        <taxon>Planctomycetia</taxon>
        <taxon>Pirellulales</taxon>
        <taxon>Pirellulaceae</taxon>
        <taxon>Roseiconus</taxon>
    </lineage>
</organism>